<organism evidence="1 2">
    <name type="scientific">Advenella kashmirensis</name>
    <dbReference type="NCBI Taxonomy" id="310575"/>
    <lineage>
        <taxon>Bacteria</taxon>
        <taxon>Pseudomonadati</taxon>
        <taxon>Pseudomonadota</taxon>
        <taxon>Betaproteobacteria</taxon>
        <taxon>Burkholderiales</taxon>
        <taxon>Alcaligenaceae</taxon>
    </lineage>
</organism>
<dbReference type="AlphaFoldDB" id="A0A356LH96"/>
<evidence type="ECO:0000313" key="2">
    <source>
        <dbReference type="Proteomes" id="UP000264036"/>
    </source>
</evidence>
<sequence length="65" mass="6700">MGIVMAIATAGQSMKENTTITVVIDTIARGPTTENIAVIENIEVIGTIAVIGHTTGAITVINVFC</sequence>
<name>A0A356LH96_9BURK</name>
<gene>
    <name evidence="1" type="ORF">DD666_13285</name>
</gene>
<reference evidence="1 2" key="1">
    <citation type="journal article" date="2018" name="Nat. Biotechnol.">
        <title>A standardized bacterial taxonomy based on genome phylogeny substantially revises the tree of life.</title>
        <authorList>
            <person name="Parks D.H."/>
            <person name="Chuvochina M."/>
            <person name="Waite D.W."/>
            <person name="Rinke C."/>
            <person name="Skarshewski A."/>
            <person name="Chaumeil P.A."/>
            <person name="Hugenholtz P."/>
        </authorList>
    </citation>
    <scope>NUCLEOTIDE SEQUENCE [LARGE SCALE GENOMIC DNA]</scope>
    <source>
        <strain evidence="1">UBA10707</strain>
    </source>
</reference>
<dbReference type="Proteomes" id="UP000264036">
    <property type="component" value="Unassembled WGS sequence"/>
</dbReference>
<protein>
    <submittedName>
        <fullName evidence="1">Uncharacterized protein</fullName>
    </submittedName>
</protein>
<comment type="caution">
    <text evidence="1">The sequence shown here is derived from an EMBL/GenBank/DDBJ whole genome shotgun (WGS) entry which is preliminary data.</text>
</comment>
<accession>A0A356LH96</accession>
<dbReference type="EMBL" id="DOEK01000029">
    <property type="protein sequence ID" value="HBP30380.1"/>
    <property type="molecule type" value="Genomic_DNA"/>
</dbReference>
<proteinExistence type="predicted"/>
<evidence type="ECO:0000313" key="1">
    <source>
        <dbReference type="EMBL" id="HBP30380.1"/>
    </source>
</evidence>